<keyword evidence="3" id="KW-0238">DNA-binding</keyword>
<dbReference type="EMBL" id="KV454014">
    <property type="protein sequence ID" value="ODV95545.1"/>
    <property type="molecule type" value="Genomic_DNA"/>
</dbReference>
<keyword evidence="2" id="KW-0805">Transcription regulation</keyword>
<evidence type="ECO:0000256" key="3">
    <source>
        <dbReference type="ARBA" id="ARBA00023125"/>
    </source>
</evidence>
<comment type="subcellular location">
    <subcellularLocation>
        <location evidence="1">Nucleus</location>
    </subcellularLocation>
</comment>
<evidence type="ECO:0000256" key="1">
    <source>
        <dbReference type="ARBA" id="ARBA00004123"/>
    </source>
</evidence>
<dbReference type="InterPro" id="IPR001138">
    <property type="entry name" value="Zn2Cys6_DnaBD"/>
</dbReference>
<sequence length="618" mass="70838">MESQDVSVFTGDKNHAPTKRRAVACKSCHALKVKCTPIDVKLPLGPCVRCAKAKRKCEVDLAPVKRRKRKIQKIAGIGEVGNLSSPDDDTITTNYNNSNHRHSTITNDAKVDLLEARIRFLEGQLSNQQKSQQYQYQPHTHSTSPGMVLHPNLMTLHPPVSNPTPNLTQTANVLKIADKRIDLINNQFDKSENDIIGKGYITKEQAEERLRLYKGTMTKFFPFVTIPENETVESLSSEKPFLFCTLMSVTAVAVGKDQVLEKQFDIDLVTIKSITNEVLIIGNKSMELLKSLLLLCIWYNTPELFHHRRYHLINSLCVSMVNDLGLTGRPYFYYNREEGSVCQTVSSDDLKSLECRRILMTSYFTSISICLFLRRRMQVSWSNYLEECCDVLYNSNVEGDKIFVIYTELNHMLEKIYFIVQSVNDVNEALELNSERMRYIVNELQLNLNKIKSKIDKDDHLKLAYYYSVQAYLHEPALHKLLPSANNNKGIDIDLLYVDLPKNIATSIDKCTQSCLATLYHASQLSLEETTVMPLFFSSRIIYTAGMLLRLRYLVISIPSMSVFNFVPRESVEKIHLLSQKLEKTYQNYPSNHLLCKIRLVITVFNQTYTTQLKNLLE</sequence>
<dbReference type="InterPro" id="IPR036864">
    <property type="entry name" value="Zn2-C6_fun-type_DNA-bd_sf"/>
</dbReference>
<dbReference type="PROSITE" id="PS00463">
    <property type="entry name" value="ZN2_CY6_FUNGAL_1"/>
    <property type="match status" value="1"/>
</dbReference>
<dbReference type="PROSITE" id="PS50048">
    <property type="entry name" value="ZN2_CY6_FUNGAL_2"/>
    <property type="match status" value="1"/>
</dbReference>
<gene>
    <name evidence="7" type="ORF">PACTADRAFT_42513</name>
</gene>
<feature type="domain" description="Zn(2)-C6 fungal-type" evidence="6">
    <location>
        <begin position="24"/>
        <end position="59"/>
    </location>
</feature>
<dbReference type="CDD" id="cd12148">
    <property type="entry name" value="fungal_TF_MHR"/>
    <property type="match status" value="1"/>
</dbReference>
<evidence type="ECO:0000256" key="4">
    <source>
        <dbReference type="ARBA" id="ARBA00023163"/>
    </source>
</evidence>
<dbReference type="Proteomes" id="UP000094236">
    <property type="component" value="Unassembled WGS sequence"/>
</dbReference>
<keyword evidence="4" id="KW-0804">Transcription</keyword>
<evidence type="ECO:0000313" key="8">
    <source>
        <dbReference type="Proteomes" id="UP000094236"/>
    </source>
</evidence>
<dbReference type="GO" id="GO:0000981">
    <property type="term" value="F:DNA-binding transcription factor activity, RNA polymerase II-specific"/>
    <property type="evidence" value="ECO:0007669"/>
    <property type="project" value="InterPro"/>
</dbReference>
<evidence type="ECO:0000259" key="6">
    <source>
        <dbReference type="PROSITE" id="PS50048"/>
    </source>
</evidence>
<dbReference type="SMART" id="SM00066">
    <property type="entry name" value="GAL4"/>
    <property type="match status" value="1"/>
</dbReference>
<dbReference type="STRING" id="669874.A0A1E4TUU2"/>
<accession>A0A1E4TUU2</accession>
<dbReference type="GO" id="GO:0005634">
    <property type="term" value="C:nucleus"/>
    <property type="evidence" value="ECO:0007669"/>
    <property type="project" value="UniProtKB-SubCell"/>
</dbReference>
<dbReference type="GO" id="GO:0000976">
    <property type="term" value="F:transcription cis-regulatory region binding"/>
    <property type="evidence" value="ECO:0007669"/>
    <property type="project" value="TreeGrafter"/>
</dbReference>
<dbReference type="OrthoDB" id="4454541at2759"/>
<keyword evidence="8" id="KW-1185">Reference proteome</keyword>
<evidence type="ECO:0000256" key="5">
    <source>
        <dbReference type="ARBA" id="ARBA00023242"/>
    </source>
</evidence>
<proteinExistence type="predicted"/>
<reference evidence="8" key="1">
    <citation type="submission" date="2016-05" db="EMBL/GenBank/DDBJ databases">
        <title>Comparative genomics of biotechnologically important yeasts.</title>
        <authorList>
            <consortium name="DOE Joint Genome Institute"/>
            <person name="Riley R."/>
            <person name="Haridas S."/>
            <person name="Wolfe K.H."/>
            <person name="Lopes M.R."/>
            <person name="Hittinger C.T."/>
            <person name="Goker M."/>
            <person name="Salamov A."/>
            <person name="Wisecaver J."/>
            <person name="Long T.M."/>
            <person name="Aerts A.L."/>
            <person name="Barry K."/>
            <person name="Choi C."/>
            <person name="Clum A."/>
            <person name="Coughlan A.Y."/>
            <person name="Deshpande S."/>
            <person name="Douglass A.P."/>
            <person name="Hanson S.J."/>
            <person name="Klenk H.-P."/>
            <person name="Labutti K."/>
            <person name="Lapidus A."/>
            <person name="Lindquist E."/>
            <person name="Lipzen A."/>
            <person name="Meier-Kolthoff J.P."/>
            <person name="Ohm R.A."/>
            <person name="Otillar R.P."/>
            <person name="Pangilinan J."/>
            <person name="Peng Y."/>
            <person name="Rokas A."/>
            <person name="Rosa C.A."/>
            <person name="Scheuner C."/>
            <person name="Sibirny A.A."/>
            <person name="Slot J.C."/>
            <person name="Stielow J.B."/>
            <person name="Sun H."/>
            <person name="Kurtzman C.P."/>
            <person name="Blackwell M."/>
            <person name="Grigoriev I.V."/>
            <person name="Jeffries T.W."/>
        </authorList>
    </citation>
    <scope>NUCLEOTIDE SEQUENCE [LARGE SCALE GENOMIC DNA]</scope>
    <source>
        <strain evidence="8">NRRL Y-2460</strain>
    </source>
</reference>
<dbReference type="AlphaFoldDB" id="A0A1E4TUU2"/>
<evidence type="ECO:0000256" key="2">
    <source>
        <dbReference type="ARBA" id="ARBA00023015"/>
    </source>
</evidence>
<dbReference type="PANTHER" id="PTHR31845">
    <property type="entry name" value="FINGER DOMAIN PROTEIN, PUTATIVE-RELATED"/>
    <property type="match status" value="1"/>
</dbReference>
<dbReference type="Gene3D" id="4.10.240.10">
    <property type="entry name" value="Zn(2)-C6 fungal-type DNA-binding domain"/>
    <property type="match status" value="1"/>
</dbReference>
<keyword evidence="5" id="KW-0539">Nucleus</keyword>
<dbReference type="InterPro" id="IPR051089">
    <property type="entry name" value="prtT"/>
</dbReference>
<name>A0A1E4TUU2_PACTA</name>
<protein>
    <recommendedName>
        <fullName evidence="6">Zn(2)-C6 fungal-type domain-containing protein</fullName>
    </recommendedName>
</protein>
<dbReference type="GO" id="GO:0008270">
    <property type="term" value="F:zinc ion binding"/>
    <property type="evidence" value="ECO:0007669"/>
    <property type="project" value="InterPro"/>
</dbReference>
<dbReference type="CDD" id="cd00067">
    <property type="entry name" value="GAL4"/>
    <property type="match status" value="1"/>
</dbReference>
<dbReference type="SUPFAM" id="SSF57701">
    <property type="entry name" value="Zn2/Cys6 DNA-binding domain"/>
    <property type="match status" value="1"/>
</dbReference>
<dbReference type="PANTHER" id="PTHR31845:SF10">
    <property type="entry name" value="ZN(II)2CYS6 TRANSCRIPTION FACTOR (EUROFUNG)"/>
    <property type="match status" value="1"/>
</dbReference>
<evidence type="ECO:0000313" key="7">
    <source>
        <dbReference type="EMBL" id="ODV95545.1"/>
    </source>
</evidence>
<organism evidence="7 8">
    <name type="scientific">Pachysolen tannophilus NRRL Y-2460</name>
    <dbReference type="NCBI Taxonomy" id="669874"/>
    <lineage>
        <taxon>Eukaryota</taxon>
        <taxon>Fungi</taxon>
        <taxon>Dikarya</taxon>
        <taxon>Ascomycota</taxon>
        <taxon>Saccharomycotina</taxon>
        <taxon>Pichiomycetes</taxon>
        <taxon>Pachysolenaceae</taxon>
        <taxon>Pachysolen</taxon>
    </lineage>
</organism>
<feature type="non-terminal residue" evidence="7">
    <location>
        <position position="618"/>
    </location>
</feature>